<dbReference type="AlphaFoldDB" id="A0A222VWV0"/>
<dbReference type="InterPro" id="IPR050109">
    <property type="entry name" value="HTH-type_TetR-like_transc_reg"/>
</dbReference>
<evidence type="ECO:0000256" key="2">
    <source>
        <dbReference type="ARBA" id="ARBA00023125"/>
    </source>
</evidence>
<evidence type="ECO:0000256" key="1">
    <source>
        <dbReference type="ARBA" id="ARBA00023015"/>
    </source>
</evidence>
<dbReference type="RefSeq" id="WP_091803469.1">
    <property type="nucleotide sequence ID" value="NZ_CP016353.1"/>
</dbReference>
<evidence type="ECO:0000313" key="5">
    <source>
        <dbReference type="Proteomes" id="UP000199494"/>
    </source>
</evidence>
<keyword evidence="3" id="KW-0804">Transcription</keyword>
<dbReference type="PANTHER" id="PTHR30055">
    <property type="entry name" value="HTH-TYPE TRANSCRIPTIONAL REGULATOR RUTR"/>
    <property type="match status" value="1"/>
</dbReference>
<dbReference type="GO" id="GO:0000976">
    <property type="term" value="F:transcription cis-regulatory region binding"/>
    <property type="evidence" value="ECO:0007669"/>
    <property type="project" value="TreeGrafter"/>
</dbReference>
<keyword evidence="2 4" id="KW-0238">DNA-binding</keyword>
<dbReference type="OrthoDB" id="8479950at2"/>
<proteinExistence type="predicted"/>
<dbReference type="GO" id="GO:0003700">
    <property type="term" value="F:DNA-binding transcription factor activity"/>
    <property type="evidence" value="ECO:0007669"/>
    <property type="project" value="TreeGrafter"/>
</dbReference>
<dbReference type="Pfam" id="PF21943">
    <property type="entry name" value="TetR_C_46"/>
    <property type="match status" value="1"/>
</dbReference>
<evidence type="ECO:0000313" key="4">
    <source>
        <dbReference type="EMBL" id="SDC90584.1"/>
    </source>
</evidence>
<accession>A0A222VWV0</accession>
<keyword evidence="1" id="KW-0805">Transcription regulation</keyword>
<keyword evidence="5" id="KW-1185">Reference proteome</keyword>
<dbReference type="Proteomes" id="UP000199494">
    <property type="component" value="Unassembled WGS sequence"/>
</dbReference>
<dbReference type="EMBL" id="FMZE01000004">
    <property type="protein sequence ID" value="SDC90584.1"/>
    <property type="molecule type" value="Genomic_DNA"/>
</dbReference>
<dbReference type="PROSITE" id="PS50977">
    <property type="entry name" value="HTH_TETR_2"/>
    <property type="match status" value="1"/>
</dbReference>
<dbReference type="InterPro" id="IPR009057">
    <property type="entry name" value="Homeodomain-like_sf"/>
</dbReference>
<reference evidence="4 5" key="1">
    <citation type="submission" date="2016-10" db="EMBL/GenBank/DDBJ databases">
        <authorList>
            <person name="de Groot N.N."/>
        </authorList>
    </citation>
    <scope>NUCLEOTIDE SEQUENCE [LARGE SCALE GENOMIC DNA]</scope>
    <source>
        <strain evidence="4 5">CGMCC 4.5506</strain>
    </source>
</reference>
<evidence type="ECO:0000256" key="3">
    <source>
        <dbReference type="ARBA" id="ARBA00023163"/>
    </source>
</evidence>
<dbReference type="InterPro" id="IPR001647">
    <property type="entry name" value="HTH_TetR"/>
</dbReference>
<protein>
    <submittedName>
        <fullName evidence="4">DNA-binding transcriptional regulator, AcrR family</fullName>
    </submittedName>
</protein>
<organism evidence="4 5">
    <name type="scientific">Prauserella marina</name>
    <dbReference type="NCBI Taxonomy" id="530584"/>
    <lineage>
        <taxon>Bacteria</taxon>
        <taxon>Bacillati</taxon>
        <taxon>Actinomycetota</taxon>
        <taxon>Actinomycetes</taxon>
        <taxon>Pseudonocardiales</taxon>
        <taxon>Pseudonocardiaceae</taxon>
        <taxon>Prauserella</taxon>
    </lineage>
</organism>
<dbReference type="PANTHER" id="PTHR30055:SF174">
    <property type="entry name" value="TRANSCRIPTIONAL REGULATORY PROTEIN (PROBABLY TETR-FAMILY)-RELATED"/>
    <property type="match status" value="1"/>
</dbReference>
<dbReference type="SUPFAM" id="SSF46689">
    <property type="entry name" value="Homeodomain-like"/>
    <property type="match status" value="1"/>
</dbReference>
<dbReference type="KEGG" id="pmad:BAY61_27805"/>
<dbReference type="Gene3D" id="1.10.357.10">
    <property type="entry name" value="Tetracycline Repressor, domain 2"/>
    <property type="match status" value="1"/>
</dbReference>
<sequence length="205" mass="22415">MSPEARSDELISAALELFATRSPGDVTVDDVTARAGVSRPLFYRYFRGVGELRLTALRRVVDGLLTRLAEVGGDSPRQRLCAAVTVFADVAEEHRAGYVALLRHGSAVATSDTGAIIDEVRRRAVDLILTETEVADPSPMLLTTLRCWTAVVEEAMLNRLREGDVPKAVLGEWLVDQLVAMAEATARHDPGRATTSGFRRLERKD</sequence>
<name>A0A222VWV0_9PSEU</name>
<dbReference type="InterPro" id="IPR054129">
    <property type="entry name" value="DesT_TetR_C"/>
</dbReference>
<gene>
    <name evidence="4" type="ORF">SAMN05421630_104377</name>
</gene>
<dbReference type="Pfam" id="PF00440">
    <property type="entry name" value="TetR_N"/>
    <property type="match status" value="1"/>
</dbReference>
<dbReference type="STRING" id="530584.SAMN05421630_104377"/>